<dbReference type="Pfam" id="PF03713">
    <property type="entry name" value="DUF305"/>
    <property type="match status" value="1"/>
</dbReference>
<feature type="compositionally biased region" description="Polar residues" evidence="1">
    <location>
        <begin position="27"/>
        <end position="46"/>
    </location>
</feature>
<evidence type="ECO:0000256" key="1">
    <source>
        <dbReference type="SAM" id="MobiDB-lite"/>
    </source>
</evidence>
<name>A0A934NS44_9NOCA</name>
<dbReference type="PROSITE" id="PS51257">
    <property type="entry name" value="PROKAR_LIPOPROTEIN"/>
    <property type="match status" value="1"/>
</dbReference>
<dbReference type="RefSeq" id="WP_199705002.1">
    <property type="nucleotide sequence ID" value="NZ_JAEMNV010000004.1"/>
</dbReference>
<keyword evidence="2" id="KW-0732">Signal</keyword>
<protein>
    <submittedName>
        <fullName evidence="4">DUF305 domain-containing protein</fullName>
    </submittedName>
</protein>
<feature type="signal peptide" evidence="2">
    <location>
        <begin position="1"/>
        <end position="20"/>
    </location>
</feature>
<dbReference type="InterPro" id="IPR005183">
    <property type="entry name" value="DUF305_CopM-like"/>
</dbReference>
<dbReference type="PANTHER" id="PTHR36933:SF1">
    <property type="entry name" value="SLL0788 PROTEIN"/>
    <property type="match status" value="1"/>
</dbReference>
<comment type="caution">
    <text evidence="4">The sequence shown here is derived from an EMBL/GenBank/DDBJ whole genome shotgun (WGS) entry which is preliminary data.</text>
</comment>
<keyword evidence="5" id="KW-1185">Reference proteome</keyword>
<dbReference type="InterPro" id="IPR012347">
    <property type="entry name" value="Ferritin-like"/>
</dbReference>
<dbReference type="AlphaFoldDB" id="A0A934NS44"/>
<evidence type="ECO:0000313" key="4">
    <source>
        <dbReference type="EMBL" id="MBJ8340237.1"/>
    </source>
</evidence>
<dbReference type="Gene3D" id="1.20.1260.10">
    <property type="match status" value="1"/>
</dbReference>
<reference evidence="4" key="1">
    <citation type="submission" date="2020-12" db="EMBL/GenBank/DDBJ databases">
        <title>Antrihabitans popcorni sp. nov. and Antrihabitans auranticaus sp. nov., isolated from a larva cave.</title>
        <authorList>
            <person name="Lee S.D."/>
            <person name="Kim I.S."/>
        </authorList>
    </citation>
    <scope>NUCLEOTIDE SEQUENCE</scope>
    <source>
        <strain evidence="4">YC3-6</strain>
    </source>
</reference>
<dbReference type="EMBL" id="JAEMNV010000004">
    <property type="protein sequence ID" value="MBJ8340237.1"/>
    <property type="molecule type" value="Genomic_DNA"/>
</dbReference>
<proteinExistence type="predicted"/>
<organism evidence="4 5">
    <name type="scientific">Antrihabitans stalagmiti</name>
    <dbReference type="NCBI Taxonomy" id="2799499"/>
    <lineage>
        <taxon>Bacteria</taxon>
        <taxon>Bacillati</taxon>
        <taxon>Actinomycetota</taxon>
        <taxon>Actinomycetes</taxon>
        <taxon>Mycobacteriales</taxon>
        <taxon>Nocardiaceae</taxon>
        <taxon>Antrihabitans</taxon>
    </lineage>
</organism>
<feature type="chain" id="PRO_5039586780" evidence="2">
    <location>
        <begin position="21"/>
        <end position="208"/>
    </location>
</feature>
<evidence type="ECO:0000256" key="2">
    <source>
        <dbReference type="SAM" id="SignalP"/>
    </source>
</evidence>
<evidence type="ECO:0000313" key="5">
    <source>
        <dbReference type="Proteomes" id="UP000655868"/>
    </source>
</evidence>
<feature type="region of interest" description="Disordered" evidence="1">
    <location>
        <begin position="27"/>
        <end position="52"/>
    </location>
</feature>
<dbReference type="PANTHER" id="PTHR36933">
    <property type="entry name" value="SLL0788 PROTEIN"/>
    <property type="match status" value="1"/>
</dbReference>
<evidence type="ECO:0000259" key="3">
    <source>
        <dbReference type="Pfam" id="PF03713"/>
    </source>
</evidence>
<dbReference type="Proteomes" id="UP000655868">
    <property type="component" value="Unassembled WGS sequence"/>
</dbReference>
<accession>A0A934NS44</accession>
<feature type="domain" description="DUF305" evidence="3">
    <location>
        <begin position="59"/>
        <end position="207"/>
    </location>
</feature>
<sequence>MRTKISTTLAAAAVSAFVVSGCTDNPTDSSMEGHSMAPSSTAQNSTPPAPASVEFNDADVMFAKMMYPHHAQAVEMAAMAVGRTDNQEVLSLAAAIESAQQPEMDQLTAWLAQWGQPAPSADMGEMSGMDHSSQSGMMTQQDMDALMSASGPDFDRLWLTMMVAHHTGAIEMANVEIAQGSNPDAIGMARTIAETQQREIDAMRQLLG</sequence>
<gene>
    <name evidence="4" type="ORF">JGU71_15205</name>
</gene>